<feature type="region of interest" description="Disordered" evidence="2">
    <location>
        <begin position="816"/>
        <end position="888"/>
    </location>
</feature>
<evidence type="ECO:0000313" key="4">
    <source>
        <dbReference type="Proteomes" id="UP000695022"/>
    </source>
</evidence>
<sequence length="965" mass="111193">MQQKPIIMEKPAEEIKRARKPRDYWAEAGRHSHPIVVPQAAKPAKEVQSAGPPTLYREGVSEVQLSGMKEEEEVPEGPPKLDESIQERDRSMMEVDVEPATITELPEDTATPKGSQEKHGVNLSGEQSDGSKPHAEEDISVKEVQEQYKDTQEEDIEQKLSAKRQETVDEVGDKNKTEDTSLIEDMAERKRKGKQRRREENQDTLEENADLVGVRSLQNTSQLQAVHEDKPKRKPEKVKLKRGPIIEMHEDEANTPSQDSDQVTEQQEMESPQRDCEQIDKVKQESLNIESTERRQEVRKPEKEEVKVMEKEGVDEVKKEEVSEVETDGKEAEKEEVREDRGSRSRASSRGRSRSGSSSRSGSWSGSRSRSYSRSLPRSLSRSPPRSRSFSRHRSFSRSRSRSKDSSVSRSRSRSQSTQPEAKHVLPVARGTDGKENSVEVESPKSDKKSQKVEVVEEEAMQVDKTEKEVQPLLPTEPPKIQLRKISLHSTRTGSTETATQKTGEQPTRKRRWGTARPAKRATLAISSDVLKDIIPDVKPDPVEPMIVLDTREVQQAESDSDVEEELPPSKLKKDRKENAMQMVAEKVSQKDVLSEEELDYEDEPQQSGDKENQAVEMKPKVEEKVVGKVKLQLSGALFDEPEAATQPPSPSRNPPSTLVHIRNLVRPFTLNQLKELLGRSGKLVDSSFWIDKIKSHCFAEFETVDEAMALRADLHGVKWPSSNPKVIRVDFTEPAELDFHRELTVKQDQKAEAIKEKLRHQHKEEKRRKKELELKAKETEEQARERAKRSKEEADRDLREVEKKKRLVDVREWDKDKIPGRSPPEYASRNRVRPRSPSADGAKKDRSLSHSPSRDMKRRDRSRDRKEKKERKKEGKEEAPAKLLDDLFRKTKAVPCIYWLPLTDEQIAIKENERKQRKEEREKRQALMEKMEREKAEESRRKERETRRRSRSKSRSRSRSRRRR</sequence>
<dbReference type="Gene3D" id="3.30.70.330">
    <property type="match status" value="1"/>
</dbReference>
<feature type="region of interest" description="Disordered" evidence="2">
    <location>
        <begin position="35"/>
        <end position="519"/>
    </location>
</feature>
<dbReference type="PANTHER" id="PTHR46589">
    <property type="entry name" value="APOPTOTIC CHROMATIN CONDENSATION INDUCER IN THE NUCLEUS"/>
    <property type="match status" value="1"/>
</dbReference>
<feature type="region of interest" description="Disordered" evidence="2">
    <location>
        <begin position="757"/>
        <end position="800"/>
    </location>
</feature>
<feature type="compositionally biased region" description="Basic and acidic residues" evidence="2">
    <location>
        <begin position="432"/>
        <end position="455"/>
    </location>
</feature>
<dbReference type="InterPro" id="IPR012677">
    <property type="entry name" value="Nucleotide-bd_a/b_plait_sf"/>
</dbReference>
<keyword evidence="4" id="KW-1185">Reference proteome</keyword>
<reference evidence="5" key="1">
    <citation type="submission" date="2025-08" db="UniProtKB">
        <authorList>
            <consortium name="RefSeq"/>
        </authorList>
    </citation>
    <scope>IDENTIFICATION</scope>
</reference>
<evidence type="ECO:0000259" key="3">
    <source>
        <dbReference type="PROSITE" id="PS50102"/>
    </source>
</evidence>
<evidence type="ECO:0000256" key="2">
    <source>
        <dbReference type="SAM" id="MobiDB-lite"/>
    </source>
</evidence>
<feature type="compositionally biased region" description="Basic and acidic residues" evidence="2">
    <location>
        <begin position="771"/>
        <end position="800"/>
    </location>
</feature>
<dbReference type="InterPro" id="IPR032552">
    <property type="entry name" value="RSB_motif"/>
</dbReference>
<feature type="compositionally biased region" description="Basic and acidic residues" evidence="2">
    <location>
        <begin position="609"/>
        <end position="620"/>
    </location>
</feature>
<proteinExistence type="predicted"/>
<feature type="compositionally biased region" description="Basic and acidic residues" evidence="2">
    <location>
        <begin position="79"/>
        <end position="93"/>
    </location>
</feature>
<gene>
    <name evidence="5" type="primary">LOC106813162</name>
</gene>
<evidence type="ECO:0000313" key="5">
    <source>
        <dbReference type="RefSeq" id="XP_014672712.1"/>
    </source>
</evidence>
<dbReference type="PANTHER" id="PTHR46589:SF1">
    <property type="entry name" value="APOPTOTIC CHROMATIN CONDENSATION INDUCER IN THE NUCLEUS"/>
    <property type="match status" value="1"/>
</dbReference>
<protein>
    <submittedName>
        <fullName evidence="5">Apoptotic chromatin condensation inducer in the nucleus-like isoform X1</fullName>
    </submittedName>
</protein>
<dbReference type="InterPro" id="IPR052793">
    <property type="entry name" value="EJC-associated_protein"/>
</dbReference>
<feature type="region of interest" description="Disordered" evidence="2">
    <location>
        <begin position="550"/>
        <end position="620"/>
    </location>
</feature>
<feature type="compositionally biased region" description="Basic residues" evidence="2">
    <location>
        <begin position="509"/>
        <end position="519"/>
    </location>
</feature>
<dbReference type="PROSITE" id="PS50102">
    <property type="entry name" value="RRM"/>
    <property type="match status" value="1"/>
</dbReference>
<evidence type="ECO:0000256" key="1">
    <source>
        <dbReference type="PROSITE-ProRule" id="PRU00176"/>
    </source>
</evidence>
<feature type="compositionally biased region" description="Basic and acidic residues" evidence="2">
    <location>
        <begin position="842"/>
        <end position="888"/>
    </location>
</feature>
<feature type="compositionally biased region" description="Acidic residues" evidence="2">
    <location>
        <begin position="595"/>
        <end position="605"/>
    </location>
</feature>
<feature type="compositionally biased region" description="Basic and acidic residues" evidence="2">
    <location>
        <begin position="129"/>
        <end position="179"/>
    </location>
</feature>
<feature type="domain" description="RRM" evidence="3">
    <location>
        <begin position="658"/>
        <end position="735"/>
    </location>
</feature>
<feature type="compositionally biased region" description="Basic residues" evidence="2">
    <location>
        <begin position="948"/>
        <end position="965"/>
    </location>
</feature>
<organism evidence="4 5">
    <name type="scientific">Priapulus caudatus</name>
    <name type="common">Priapulid worm</name>
    <dbReference type="NCBI Taxonomy" id="37621"/>
    <lineage>
        <taxon>Eukaryota</taxon>
        <taxon>Metazoa</taxon>
        <taxon>Ecdysozoa</taxon>
        <taxon>Scalidophora</taxon>
        <taxon>Priapulida</taxon>
        <taxon>Priapulimorpha</taxon>
        <taxon>Priapulimorphida</taxon>
        <taxon>Priapulidae</taxon>
        <taxon>Priapulus</taxon>
    </lineage>
</organism>
<feature type="compositionally biased region" description="Basic and acidic residues" evidence="2">
    <location>
        <begin position="271"/>
        <end position="284"/>
    </location>
</feature>
<feature type="compositionally biased region" description="Polar residues" evidence="2">
    <location>
        <begin position="488"/>
        <end position="506"/>
    </location>
</feature>
<feature type="compositionally biased region" description="Basic and acidic residues" evidence="2">
    <location>
        <begin position="908"/>
        <end position="947"/>
    </location>
</feature>
<dbReference type="Pfam" id="PF16294">
    <property type="entry name" value="RSB_motif"/>
    <property type="match status" value="1"/>
</dbReference>
<accession>A0ABM1EKJ1</accession>
<dbReference type="InterPro" id="IPR035979">
    <property type="entry name" value="RBD_domain_sf"/>
</dbReference>
<feature type="compositionally biased region" description="Basic residues" evidence="2">
    <location>
        <begin position="389"/>
        <end position="401"/>
    </location>
</feature>
<dbReference type="SUPFAM" id="SSF54928">
    <property type="entry name" value="RNA-binding domain, RBD"/>
    <property type="match status" value="1"/>
</dbReference>
<dbReference type="InterPro" id="IPR034257">
    <property type="entry name" value="Acinus_RRM"/>
</dbReference>
<dbReference type="Proteomes" id="UP000695022">
    <property type="component" value="Unplaced"/>
</dbReference>
<dbReference type="GeneID" id="106813162"/>
<feature type="compositionally biased region" description="Low complexity" evidence="2">
    <location>
        <begin position="354"/>
        <end position="388"/>
    </location>
</feature>
<feature type="compositionally biased region" description="Basic residues" evidence="2">
    <location>
        <begin position="758"/>
        <end position="770"/>
    </location>
</feature>
<keyword evidence="1" id="KW-0694">RNA-binding</keyword>
<dbReference type="CDD" id="cd12432">
    <property type="entry name" value="RRM_ACINU"/>
    <property type="match status" value="1"/>
</dbReference>
<dbReference type="RefSeq" id="XP_014672712.1">
    <property type="nucleotide sequence ID" value="XM_014817226.1"/>
</dbReference>
<feature type="region of interest" description="Disordered" evidence="2">
    <location>
        <begin position="906"/>
        <end position="965"/>
    </location>
</feature>
<feature type="compositionally biased region" description="Low complexity" evidence="2">
    <location>
        <begin position="408"/>
        <end position="417"/>
    </location>
</feature>
<dbReference type="InterPro" id="IPR000504">
    <property type="entry name" value="RRM_dom"/>
</dbReference>
<feature type="compositionally biased region" description="Basic residues" evidence="2">
    <location>
        <begin position="232"/>
        <end position="242"/>
    </location>
</feature>
<feature type="compositionally biased region" description="Basic and acidic residues" evidence="2">
    <location>
        <begin position="291"/>
        <end position="343"/>
    </location>
</feature>
<name>A0ABM1EKJ1_PRICU</name>
<feature type="compositionally biased region" description="Polar residues" evidence="2">
    <location>
        <begin position="254"/>
        <end position="270"/>
    </location>
</feature>